<keyword evidence="2" id="KW-1185">Reference proteome</keyword>
<evidence type="ECO:0000313" key="1">
    <source>
        <dbReference type="EMBL" id="MEQ2188450.1"/>
    </source>
</evidence>
<accession>A0ABV0PY62</accession>
<gene>
    <name evidence="1" type="ORF">GOODEAATRI_015176</name>
</gene>
<sequence>MEALTAGFSVKLTWTMVREAAATIPQTKQLAYRPSSSSSSTDTAIIHPAARFWTGTRVKTAAVRRDNFREETGGAPLTRSDDLVTSSGFNKQQNKEAHRCQISLNGSSCWPHLALKLVLLQLQGQSFLSIVSLMSAKHPEERTVEVLEPPGGVDEELLSLYFENKRRSGGGPLESVEIKQNRVVLVFEEAEGK</sequence>
<dbReference type="EMBL" id="JAHRIO010091070">
    <property type="protein sequence ID" value="MEQ2188450.1"/>
    <property type="molecule type" value="Genomic_DNA"/>
</dbReference>
<dbReference type="Proteomes" id="UP001476798">
    <property type="component" value="Unassembled WGS sequence"/>
</dbReference>
<dbReference type="InterPro" id="IPR034464">
    <property type="entry name" value="PAR10_RRM1_2"/>
</dbReference>
<dbReference type="CDD" id="cd12547">
    <property type="entry name" value="RRM1_2_PAR10"/>
    <property type="match status" value="1"/>
</dbReference>
<name>A0ABV0PY62_9TELE</name>
<protein>
    <submittedName>
        <fullName evidence="1">Uncharacterized protein</fullName>
    </submittedName>
</protein>
<comment type="caution">
    <text evidence="1">The sequence shown here is derived from an EMBL/GenBank/DDBJ whole genome shotgun (WGS) entry which is preliminary data.</text>
</comment>
<proteinExistence type="predicted"/>
<dbReference type="InterPro" id="IPR012677">
    <property type="entry name" value="Nucleotide-bd_a/b_plait_sf"/>
</dbReference>
<evidence type="ECO:0000313" key="2">
    <source>
        <dbReference type="Proteomes" id="UP001476798"/>
    </source>
</evidence>
<dbReference type="Gene3D" id="3.30.70.330">
    <property type="match status" value="1"/>
</dbReference>
<organism evidence="1 2">
    <name type="scientific">Goodea atripinnis</name>
    <dbReference type="NCBI Taxonomy" id="208336"/>
    <lineage>
        <taxon>Eukaryota</taxon>
        <taxon>Metazoa</taxon>
        <taxon>Chordata</taxon>
        <taxon>Craniata</taxon>
        <taxon>Vertebrata</taxon>
        <taxon>Euteleostomi</taxon>
        <taxon>Actinopterygii</taxon>
        <taxon>Neopterygii</taxon>
        <taxon>Teleostei</taxon>
        <taxon>Neoteleostei</taxon>
        <taxon>Acanthomorphata</taxon>
        <taxon>Ovalentaria</taxon>
        <taxon>Atherinomorphae</taxon>
        <taxon>Cyprinodontiformes</taxon>
        <taxon>Goodeidae</taxon>
        <taxon>Goodea</taxon>
    </lineage>
</organism>
<reference evidence="1 2" key="1">
    <citation type="submission" date="2021-06" db="EMBL/GenBank/DDBJ databases">
        <authorList>
            <person name="Palmer J.M."/>
        </authorList>
    </citation>
    <scope>NUCLEOTIDE SEQUENCE [LARGE SCALE GENOMIC DNA]</scope>
    <source>
        <strain evidence="1 2">GA_2019</strain>
        <tissue evidence="1">Muscle</tissue>
    </source>
</reference>